<reference evidence="1" key="1">
    <citation type="submission" date="2021-11" db="EMBL/GenBank/DDBJ databases">
        <title>Draft genome sequence of Alcaligenes endophyticus type strain CCUG 75668T.</title>
        <authorList>
            <person name="Salva-Serra F."/>
            <person name="Duran R.E."/>
            <person name="Seeger M."/>
            <person name="Moore E.R.B."/>
            <person name="Jaen-Luchoro D."/>
        </authorList>
    </citation>
    <scope>NUCLEOTIDE SEQUENCE</scope>
    <source>
        <strain evidence="1">CCUG 75668</strain>
    </source>
</reference>
<dbReference type="Proteomes" id="UP001168613">
    <property type="component" value="Unassembled WGS sequence"/>
</dbReference>
<comment type="caution">
    <text evidence="1">The sequence shown here is derived from an EMBL/GenBank/DDBJ whole genome shotgun (WGS) entry which is preliminary data.</text>
</comment>
<organism evidence="1 2">
    <name type="scientific">Alcaligenes endophyticus</name>
    <dbReference type="NCBI Taxonomy" id="1929088"/>
    <lineage>
        <taxon>Bacteria</taxon>
        <taxon>Pseudomonadati</taxon>
        <taxon>Pseudomonadota</taxon>
        <taxon>Betaproteobacteria</taxon>
        <taxon>Burkholderiales</taxon>
        <taxon>Alcaligenaceae</taxon>
        <taxon>Alcaligenes</taxon>
    </lineage>
</organism>
<name>A0ABT8ELC1_9BURK</name>
<evidence type="ECO:0000313" key="2">
    <source>
        <dbReference type="Proteomes" id="UP001168613"/>
    </source>
</evidence>
<keyword evidence="2" id="KW-1185">Reference proteome</keyword>
<accession>A0ABT8ELC1</accession>
<dbReference type="InterPro" id="IPR010985">
    <property type="entry name" value="Ribbon_hlx_hlx"/>
</dbReference>
<dbReference type="EMBL" id="JAJHNU010000003">
    <property type="protein sequence ID" value="MDN4121997.1"/>
    <property type="molecule type" value="Genomic_DNA"/>
</dbReference>
<dbReference type="Pfam" id="PF05534">
    <property type="entry name" value="HicB"/>
    <property type="match status" value="1"/>
</dbReference>
<dbReference type="SUPFAM" id="SSF47598">
    <property type="entry name" value="Ribbon-helix-helix"/>
    <property type="match status" value="1"/>
</dbReference>
<gene>
    <name evidence="1" type="ORF">LMS43_11930</name>
</gene>
<dbReference type="RefSeq" id="WP_266122998.1">
    <property type="nucleotide sequence ID" value="NZ_JAJHNU010000003.1"/>
</dbReference>
<evidence type="ECO:0000313" key="1">
    <source>
        <dbReference type="EMBL" id="MDN4121997.1"/>
    </source>
</evidence>
<proteinExistence type="predicted"/>
<dbReference type="InterPro" id="IPR008651">
    <property type="entry name" value="Uncharacterised_HicB"/>
</dbReference>
<protein>
    <submittedName>
        <fullName evidence="1">Type II toxin-antitoxin system HicB family antitoxin</fullName>
    </submittedName>
</protein>
<sequence length="113" mass="12179">MKNIMHIGAYKALISYDPAIQLFRGEFLELNGGADFYAHDIEGLQREGQLSLAIFLDECAKRGISPTKTFSGKFVLRLTPEIHQAATIAAASSGLSLNQWAVAAIDKAARVGA</sequence>